<keyword evidence="5" id="KW-1185">Reference proteome</keyword>
<dbReference type="Gene3D" id="1.10.40.30">
    <property type="entry name" value="Fumarase/aspartase (C-terminal domain)"/>
    <property type="match status" value="1"/>
</dbReference>
<dbReference type="EMBL" id="CAUYUJ010019698">
    <property type="protein sequence ID" value="CAK0893011.1"/>
    <property type="molecule type" value="Genomic_DNA"/>
</dbReference>
<name>A0ABN9X2V7_9DINO</name>
<dbReference type="CDD" id="cd01357">
    <property type="entry name" value="Aspartase"/>
    <property type="match status" value="1"/>
</dbReference>
<sequence length="506" mass="55070">MARARVGSMDGAFVPKIMQKDPVVWEGGTRVEKDLLGEREVPINAYYGVQTLRAIECYNITGIRIRNFPEFIIALAQVKKACAQANYKLGHLSQDVADAICHACDELIDPDSTALGENKGKLMRKDFLVDMVQGGAGTSTNMNANEVIANRALEHLGKQKGQYEFCSPNDDVNKGQSTNDAYPSAAKIALIIMHEDLVQAISKLSSAFFEKGREFADVVKMGRTQLQDAVPMTLGQEFNAYGTTIRYDLESVKSAVSKFTSTNLGGTAIGTGIAADKHFSQVVVQELREVTGFPMVLADDLIEASSSVSCMLFFSGILRRVAVKVSKVCNDLRLLASGPRCGLGEINLPPMAPGSSIMPGKVNPVIPEVMNMCCFDTIGNDITVCFGAEAGQLELNVMEPVIIYKLFTSVHVLTRGMNILRERCISGITANRERCHEMVHNSIGIVTALLPHIGYKKCTEAAAKALKEKRPVADIVVELGYLDSSKVAEHLQPENMCGPTAKKRKM</sequence>
<dbReference type="PRINTS" id="PR00149">
    <property type="entry name" value="FUMRATELYASE"/>
</dbReference>
<dbReference type="Proteomes" id="UP001189429">
    <property type="component" value="Unassembled WGS sequence"/>
</dbReference>
<accession>A0ABN9X2V7</accession>
<dbReference type="PANTHER" id="PTHR42696">
    <property type="entry name" value="ASPARTATE AMMONIA-LYASE"/>
    <property type="match status" value="1"/>
</dbReference>
<evidence type="ECO:0000313" key="4">
    <source>
        <dbReference type="EMBL" id="CAK0893011.1"/>
    </source>
</evidence>
<feature type="domain" description="Fumarase C C-terminal" evidence="3">
    <location>
        <begin position="445"/>
        <end position="497"/>
    </location>
</feature>
<keyword evidence="1" id="KW-0456">Lyase</keyword>
<dbReference type="InterPro" id="IPR018951">
    <property type="entry name" value="Fumarase_C_C"/>
</dbReference>
<dbReference type="PANTHER" id="PTHR42696:SF2">
    <property type="entry name" value="ASPARTATE AMMONIA-LYASE"/>
    <property type="match status" value="1"/>
</dbReference>
<evidence type="ECO:0000256" key="1">
    <source>
        <dbReference type="ARBA" id="ARBA00023239"/>
    </source>
</evidence>
<dbReference type="InterPro" id="IPR008948">
    <property type="entry name" value="L-Aspartase-like"/>
</dbReference>
<comment type="caution">
    <text evidence="4">The sequence shown here is derived from an EMBL/GenBank/DDBJ whole genome shotgun (WGS) entry which is preliminary data.</text>
</comment>
<feature type="domain" description="Fumarate lyase N-terminal" evidence="2">
    <location>
        <begin position="37"/>
        <end position="379"/>
    </location>
</feature>
<organism evidence="4 5">
    <name type="scientific">Prorocentrum cordatum</name>
    <dbReference type="NCBI Taxonomy" id="2364126"/>
    <lineage>
        <taxon>Eukaryota</taxon>
        <taxon>Sar</taxon>
        <taxon>Alveolata</taxon>
        <taxon>Dinophyceae</taxon>
        <taxon>Prorocentrales</taxon>
        <taxon>Prorocentraceae</taxon>
        <taxon>Prorocentrum</taxon>
    </lineage>
</organism>
<dbReference type="NCBIfam" id="NF008909">
    <property type="entry name" value="PRK12273.1"/>
    <property type="match status" value="1"/>
</dbReference>
<dbReference type="Pfam" id="PF10415">
    <property type="entry name" value="FumaraseC_C"/>
    <property type="match status" value="1"/>
</dbReference>
<evidence type="ECO:0000259" key="3">
    <source>
        <dbReference type="Pfam" id="PF10415"/>
    </source>
</evidence>
<dbReference type="InterPro" id="IPR051546">
    <property type="entry name" value="Aspartate_Ammonia-Lyase"/>
</dbReference>
<protein>
    <recommendedName>
        <fullName evidence="6">Aspartate ammonia-lyase</fullName>
    </recommendedName>
</protein>
<dbReference type="InterPro" id="IPR000362">
    <property type="entry name" value="Fumarate_lyase_fam"/>
</dbReference>
<dbReference type="InterPro" id="IPR024083">
    <property type="entry name" value="Fumarase/histidase_N"/>
</dbReference>
<dbReference type="SUPFAM" id="SSF48557">
    <property type="entry name" value="L-aspartase-like"/>
    <property type="match status" value="1"/>
</dbReference>
<reference evidence="4" key="1">
    <citation type="submission" date="2023-10" db="EMBL/GenBank/DDBJ databases">
        <authorList>
            <person name="Chen Y."/>
            <person name="Shah S."/>
            <person name="Dougan E. K."/>
            <person name="Thang M."/>
            <person name="Chan C."/>
        </authorList>
    </citation>
    <scope>NUCLEOTIDE SEQUENCE [LARGE SCALE GENOMIC DNA]</scope>
</reference>
<dbReference type="InterPro" id="IPR020557">
    <property type="entry name" value="Fumarate_lyase_CS"/>
</dbReference>
<proteinExistence type="predicted"/>
<dbReference type="InterPro" id="IPR022761">
    <property type="entry name" value="Fumarate_lyase_N"/>
</dbReference>
<gene>
    <name evidence="4" type="ORF">PCOR1329_LOCUS72505</name>
</gene>
<evidence type="ECO:0000259" key="2">
    <source>
        <dbReference type="Pfam" id="PF00206"/>
    </source>
</evidence>
<dbReference type="Gene3D" id="1.20.200.10">
    <property type="entry name" value="Fumarase/aspartase (Central domain)"/>
    <property type="match status" value="1"/>
</dbReference>
<dbReference type="PROSITE" id="PS00163">
    <property type="entry name" value="FUMARATE_LYASES"/>
    <property type="match status" value="1"/>
</dbReference>
<evidence type="ECO:0008006" key="6">
    <source>
        <dbReference type="Google" id="ProtNLM"/>
    </source>
</evidence>
<dbReference type="Gene3D" id="1.10.275.10">
    <property type="entry name" value="Fumarase/aspartase (N-terminal domain)"/>
    <property type="match status" value="1"/>
</dbReference>
<dbReference type="Pfam" id="PF00206">
    <property type="entry name" value="Lyase_1"/>
    <property type="match status" value="1"/>
</dbReference>
<evidence type="ECO:0000313" key="5">
    <source>
        <dbReference type="Proteomes" id="UP001189429"/>
    </source>
</evidence>